<feature type="binding site" evidence="7">
    <location>
        <begin position="300"/>
        <end position="302"/>
    </location>
    <ligand>
        <name>substrate</name>
    </ligand>
</feature>
<proteinExistence type="inferred from homology"/>
<dbReference type="PIRSF" id="PIRSF038994">
    <property type="entry name" value="NagA"/>
    <property type="match status" value="1"/>
</dbReference>
<dbReference type="PANTHER" id="PTHR11113">
    <property type="entry name" value="N-ACETYLGLUCOSAMINE-6-PHOSPHATE DEACETYLASE"/>
    <property type="match status" value="1"/>
</dbReference>
<dbReference type="PANTHER" id="PTHR11113:SF14">
    <property type="entry name" value="N-ACETYLGLUCOSAMINE-6-PHOSPHATE DEACETYLASE"/>
    <property type="match status" value="1"/>
</dbReference>
<dbReference type="InterPro" id="IPR032466">
    <property type="entry name" value="Metal_Hydrolase"/>
</dbReference>
<evidence type="ECO:0000256" key="1">
    <source>
        <dbReference type="ARBA" id="ARBA00010716"/>
    </source>
</evidence>
<dbReference type="GO" id="GO:0006046">
    <property type="term" value="P:N-acetylglucosamine catabolic process"/>
    <property type="evidence" value="ECO:0007669"/>
    <property type="project" value="TreeGrafter"/>
</dbReference>
<keyword evidence="2 8" id="KW-0479">Metal-binding</keyword>
<evidence type="ECO:0000313" key="11">
    <source>
        <dbReference type="Proteomes" id="UP000523139"/>
    </source>
</evidence>
<evidence type="ECO:0000256" key="2">
    <source>
        <dbReference type="ARBA" id="ARBA00022723"/>
    </source>
</evidence>
<dbReference type="RefSeq" id="WP_168887257.1">
    <property type="nucleotide sequence ID" value="NZ_JABAHY010000005.1"/>
</dbReference>
<dbReference type="Proteomes" id="UP000523139">
    <property type="component" value="Unassembled WGS sequence"/>
</dbReference>
<feature type="active site" description="Proton donor/acceptor" evidence="6">
    <location>
        <position position="262"/>
    </location>
</feature>
<sequence>MLISAERGLTPDGRLEPLWLRIQDGRIAESGTGTPPGPADLHHSHGVLSPGFVDVHCHGGGGADFTQGAEGARTVRSTHLAQGTTTMLASLVSAPQDVLLEQIKELKPLVDSGELAGVHLEGPWLAPGRSGAHDPEVLTNPETAAAEQLLGQGAIRMVTIAPELPGALETISAVSSAGAVAAVGHTDADYRQTQDALAAGATAGTHLFNAMAGLHHREPGPIPALLEAGAWLELIADGVHLHPAVLDMVFTTAPEKTVLVSDAMAASGIGDGDYTLGGLEVRVADGEARLRGPDGAVGAIAGSTLSLSAALRHSVLEAGVPTAQALQAATAHPARMIGLSDTGALSPGNRADLVLLNDQLLVEGVMRAGQWVSDGQGNTDPGL</sequence>
<feature type="binding site" evidence="7">
    <location>
        <position position="240"/>
    </location>
    <ligand>
        <name>substrate</name>
    </ligand>
</feature>
<reference evidence="10 11" key="1">
    <citation type="submission" date="2020-04" db="EMBL/GenBank/DDBJ databases">
        <title>Nesterenkonia sp. nov., isolated from marine sediment.</title>
        <authorList>
            <person name="Zhang G."/>
        </authorList>
    </citation>
    <scope>NUCLEOTIDE SEQUENCE [LARGE SCALE GENOMIC DNA]</scope>
    <source>
        <strain evidence="10 11">MY13</strain>
    </source>
</reference>
<organism evidence="10 11">
    <name type="scientific">Nesterenkonia sedimenti</name>
    <dbReference type="NCBI Taxonomy" id="1463632"/>
    <lineage>
        <taxon>Bacteria</taxon>
        <taxon>Bacillati</taxon>
        <taxon>Actinomycetota</taxon>
        <taxon>Actinomycetes</taxon>
        <taxon>Micrococcales</taxon>
        <taxon>Micrococcaceae</taxon>
        <taxon>Nesterenkonia</taxon>
    </lineage>
</organism>
<dbReference type="GO" id="GO:0008448">
    <property type="term" value="F:N-acetylglucosamine-6-phosphate deacetylase activity"/>
    <property type="evidence" value="ECO:0007669"/>
    <property type="project" value="UniProtKB-EC"/>
</dbReference>
<dbReference type="NCBIfam" id="TIGR00221">
    <property type="entry name" value="nagA"/>
    <property type="match status" value="1"/>
</dbReference>
<feature type="domain" description="Amidohydrolase-related" evidence="9">
    <location>
        <begin position="48"/>
        <end position="372"/>
    </location>
</feature>
<protein>
    <submittedName>
        <fullName evidence="10">N-acetylglucosamine-6-phosphate deacetylase</fullName>
        <ecNumber evidence="10">3.5.1.25</ecNumber>
    </submittedName>
</protein>
<evidence type="ECO:0000256" key="8">
    <source>
        <dbReference type="PIRSR" id="PIRSR038994-3"/>
    </source>
</evidence>
<gene>
    <name evidence="10" type="primary">nagA</name>
    <name evidence="10" type="ORF">HGQ17_07035</name>
</gene>
<dbReference type="InterPro" id="IPR003764">
    <property type="entry name" value="GlcNAc_6-P_deAcase"/>
</dbReference>
<dbReference type="Gene3D" id="2.30.40.10">
    <property type="entry name" value="Urease, subunit C, domain 1"/>
    <property type="match status" value="1"/>
</dbReference>
<comment type="similarity">
    <text evidence="1 5">Belongs to the metallo-dependent hydrolases superfamily. NagA family.</text>
</comment>
<dbReference type="InterPro" id="IPR006680">
    <property type="entry name" value="Amidohydro-rel"/>
</dbReference>
<evidence type="ECO:0000256" key="5">
    <source>
        <dbReference type="PIRNR" id="PIRNR038994"/>
    </source>
</evidence>
<keyword evidence="3 5" id="KW-0378">Hydrolase</keyword>
<feature type="binding site" evidence="8">
    <location>
        <position position="206"/>
    </location>
    <ligand>
        <name>Zn(2+)</name>
        <dbReference type="ChEBI" id="CHEBI:29105"/>
    </ligand>
</feature>
<dbReference type="SUPFAM" id="SSF51556">
    <property type="entry name" value="Metallo-dependent hydrolases"/>
    <property type="match status" value="1"/>
</dbReference>
<dbReference type="InterPro" id="IPR011059">
    <property type="entry name" value="Metal-dep_hydrolase_composite"/>
</dbReference>
<dbReference type="AlphaFoldDB" id="A0A7X8TKM4"/>
<dbReference type="SUPFAM" id="SSF51338">
    <property type="entry name" value="Composite domain of metallo-dependent hydrolases"/>
    <property type="match status" value="1"/>
</dbReference>
<feature type="binding site" evidence="7">
    <location>
        <begin position="209"/>
        <end position="210"/>
    </location>
    <ligand>
        <name>substrate</name>
    </ligand>
</feature>
<comment type="cofactor">
    <cofactor evidence="8">
        <name>a divalent metal cation</name>
        <dbReference type="ChEBI" id="CHEBI:60240"/>
    </cofactor>
    <text evidence="8">Binds 1 divalent metal cation per subunit.</text>
</comment>
<dbReference type="EMBL" id="JABAHY010000005">
    <property type="protein sequence ID" value="NLS09763.1"/>
    <property type="molecule type" value="Genomic_DNA"/>
</dbReference>
<feature type="binding site" evidence="8">
    <location>
        <position position="185"/>
    </location>
    <ligand>
        <name>Zn(2+)</name>
        <dbReference type="ChEBI" id="CHEBI:29105"/>
    </ligand>
</feature>
<feature type="binding site" evidence="7">
    <location>
        <position position="132"/>
    </location>
    <ligand>
        <name>substrate</name>
    </ligand>
</feature>
<evidence type="ECO:0000259" key="9">
    <source>
        <dbReference type="Pfam" id="PF01979"/>
    </source>
</evidence>
<name>A0A7X8TKM4_9MICC</name>
<feature type="binding site" evidence="8">
    <location>
        <position position="121"/>
    </location>
    <ligand>
        <name>Zn(2+)</name>
        <dbReference type="ChEBI" id="CHEBI:29105"/>
    </ligand>
</feature>
<keyword evidence="11" id="KW-1185">Reference proteome</keyword>
<dbReference type="EC" id="3.5.1.25" evidence="10"/>
<evidence type="ECO:0000313" key="10">
    <source>
        <dbReference type="EMBL" id="NLS09763.1"/>
    </source>
</evidence>
<dbReference type="GO" id="GO:0046872">
    <property type="term" value="F:metal ion binding"/>
    <property type="evidence" value="ECO:0007669"/>
    <property type="project" value="UniProtKB-KW"/>
</dbReference>
<evidence type="ECO:0000256" key="7">
    <source>
        <dbReference type="PIRSR" id="PIRSR038994-2"/>
    </source>
</evidence>
<dbReference type="Gene3D" id="3.20.20.140">
    <property type="entry name" value="Metal-dependent hydrolases"/>
    <property type="match status" value="1"/>
</dbReference>
<evidence type="ECO:0000256" key="6">
    <source>
        <dbReference type="PIRSR" id="PIRSR038994-1"/>
    </source>
</evidence>
<evidence type="ECO:0000256" key="4">
    <source>
        <dbReference type="ARBA" id="ARBA00023277"/>
    </source>
</evidence>
<keyword evidence="4 5" id="KW-0119">Carbohydrate metabolism</keyword>
<evidence type="ECO:0000256" key="3">
    <source>
        <dbReference type="ARBA" id="ARBA00022801"/>
    </source>
</evidence>
<accession>A0A7X8TKM4</accession>
<feature type="binding site" evidence="7">
    <location>
        <position position="217"/>
    </location>
    <ligand>
        <name>substrate</name>
    </ligand>
</feature>
<dbReference type="Pfam" id="PF01979">
    <property type="entry name" value="Amidohydro_1"/>
    <property type="match status" value="1"/>
</dbReference>
<comment type="caution">
    <text evidence="10">The sequence shown here is derived from an EMBL/GenBank/DDBJ whole genome shotgun (WGS) entry which is preliminary data.</text>
</comment>